<keyword evidence="3" id="KW-1185">Reference proteome</keyword>
<protein>
    <submittedName>
        <fullName evidence="2">C39 family peptidase</fullName>
    </submittedName>
</protein>
<dbReference type="RefSeq" id="WP_187562786.1">
    <property type="nucleotide sequence ID" value="NZ_JACGWS010000008.1"/>
</dbReference>
<dbReference type="Proteomes" id="UP000619238">
    <property type="component" value="Unassembled WGS sequence"/>
</dbReference>
<sequence>MPRAKRLILTGTPPYDQDYITNHKNRQVMAGCGPVAALIMMSYYDRRHGYRRLIPSREEMTSGMPKNILLKLRKKMKTSYYGIKGRDKQWYGLTLPGFFRSGLRSYIKDFYDVRTYSKASTGFNTLKGVFEKSVELLDQGKVHVMLLDYGKKKMWRKGGRIIDFPTHYVVVVGYNKSGRKNELVVNNGLGDNFEIIDMKDKGIKPARIYWISMKDEADGARDAHDIGPDCNYKWSGGNLIPDGINWGKSDKAYSYIRNSEIKKCIWYK</sequence>
<dbReference type="Gene3D" id="3.90.70.10">
    <property type="entry name" value="Cysteine proteinases"/>
    <property type="match status" value="1"/>
</dbReference>
<proteinExistence type="predicted"/>
<feature type="domain" description="Peptidase C39-like" evidence="1">
    <location>
        <begin position="28"/>
        <end position="186"/>
    </location>
</feature>
<accession>A0ABR7QB29</accession>
<name>A0ABR7QB29_9FLAO</name>
<dbReference type="InterPro" id="IPR039564">
    <property type="entry name" value="Peptidase_C39-like"/>
</dbReference>
<evidence type="ECO:0000313" key="2">
    <source>
        <dbReference type="EMBL" id="MBC8755737.1"/>
    </source>
</evidence>
<reference evidence="2 3" key="1">
    <citation type="submission" date="2020-07" db="EMBL/GenBank/DDBJ databases">
        <title>Description of Kordia aestuariivivens sp. nov., isolated from a tidal flat.</title>
        <authorList>
            <person name="Park S."/>
            <person name="Yoon J.-H."/>
        </authorList>
    </citation>
    <scope>NUCLEOTIDE SEQUENCE [LARGE SCALE GENOMIC DNA]</scope>
    <source>
        <strain evidence="2 3">YSTF-M3</strain>
    </source>
</reference>
<evidence type="ECO:0000313" key="3">
    <source>
        <dbReference type="Proteomes" id="UP000619238"/>
    </source>
</evidence>
<evidence type="ECO:0000259" key="1">
    <source>
        <dbReference type="Pfam" id="PF13529"/>
    </source>
</evidence>
<comment type="caution">
    <text evidence="2">The sequence shown here is derived from an EMBL/GenBank/DDBJ whole genome shotgun (WGS) entry which is preliminary data.</text>
</comment>
<dbReference type="EMBL" id="JACGWS010000008">
    <property type="protein sequence ID" value="MBC8755737.1"/>
    <property type="molecule type" value="Genomic_DNA"/>
</dbReference>
<organism evidence="2 3">
    <name type="scientific">Kordia aestuariivivens</name>
    <dbReference type="NCBI Taxonomy" id="2759037"/>
    <lineage>
        <taxon>Bacteria</taxon>
        <taxon>Pseudomonadati</taxon>
        <taxon>Bacteroidota</taxon>
        <taxon>Flavobacteriia</taxon>
        <taxon>Flavobacteriales</taxon>
        <taxon>Flavobacteriaceae</taxon>
        <taxon>Kordia</taxon>
    </lineage>
</organism>
<dbReference type="Pfam" id="PF13529">
    <property type="entry name" value="Peptidase_C39_2"/>
    <property type="match status" value="1"/>
</dbReference>
<gene>
    <name evidence="2" type="ORF">H2O64_13760</name>
</gene>